<name>A0A2P6QU41_ROSCH</name>
<dbReference type="Proteomes" id="UP000238479">
    <property type="component" value="Chromosome 4"/>
</dbReference>
<comment type="caution">
    <text evidence="2">The sequence shown here is derived from an EMBL/GenBank/DDBJ whole genome shotgun (WGS) entry which is preliminary data.</text>
</comment>
<keyword evidence="1" id="KW-1133">Transmembrane helix</keyword>
<feature type="transmembrane region" description="Helical" evidence="1">
    <location>
        <begin position="51"/>
        <end position="71"/>
    </location>
</feature>
<organism evidence="2 3">
    <name type="scientific">Rosa chinensis</name>
    <name type="common">China rose</name>
    <dbReference type="NCBI Taxonomy" id="74649"/>
    <lineage>
        <taxon>Eukaryota</taxon>
        <taxon>Viridiplantae</taxon>
        <taxon>Streptophyta</taxon>
        <taxon>Embryophyta</taxon>
        <taxon>Tracheophyta</taxon>
        <taxon>Spermatophyta</taxon>
        <taxon>Magnoliopsida</taxon>
        <taxon>eudicotyledons</taxon>
        <taxon>Gunneridae</taxon>
        <taxon>Pentapetalae</taxon>
        <taxon>rosids</taxon>
        <taxon>fabids</taxon>
        <taxon>Rosales</taxon>
        <taxon>Rosaceae</taxon>
        <taxon>Rosoideae</taxon>
        <taxon>Rosoideae incertae sedis</taxon>
        <taxon>Rosa</taxon>
    </lineage>
</organism>
<gene>
    <name evidence="2" type="ORF">RchiOBHm_Chr4g0405571</name>
</gene>
<dbReference type="EMBL" id="PDCK01000042">
    <property type="protein sequence ID" value="PRQ37705.1"/>
    <property type="molecule type" value="Genomic_DNA"/>
</dbReference>
<evidence type="ECO:0000313" key="2">
    <source>
        <dbReference type="EMBL" id="PRQ37705.1"/>
    </source>
</evidence>
<keyword evidence="3" id="KW-1185">Reference proteome</keyword>
<accession>A0A2P6QU41</accession>
<protein>
    <submittedName>
        <fullName evidence="2">Uncharacterized protein</fullName>
    </submittedName>
</protein>
<keyword evidence="1" id="KW-0812">Transmembrane</keyword>
<reference evidence="2 3" key="1">
    <citation type="journal article" date="2018" name="Nat. Genet.">
        <title>The Rosa genome provides new insights in the design of modern roses.</title>
        <authorList>
            <person name="Bendahmane M."/>
        </authorList>
    </citation>
    <scope>NUCLEOTIDE SEQUENCE [LARGE SCALE GENOMIC DNA]</scope>
    <source>
        <strain evidence="3">cv. Old Blush</strain>
    </source>
</reference>
<proteinExistence type="predicted"/>
<dbReference type="AlphaFoldDB" id="A0A2P6QU41"/>
<feature type="transmembrane region" description="Helical" evidence="1">
    <location>
        <begin position="20"/>
        <end position="39"/>
    </location>
</feature>
<evidence type="ECO:0000256" key="1">
    <source>
        <dbReference type="SAM" id="Phobius"/>
    </source>
</evidence>
<evidence type="ECO:0000313" key="3">
    <source>
        <dbReference type="Proteomes" id="UP000238479"/>
    </source>
</evidence>
<keyword evidence="1" id="KW-0472">Membrane</keyword>
<sequence length="167" mass="19233">MNEIEDVDRALAWTKTRSVLIFWFSMIRMLVVTHCRHGGGGGRVMPIWWRWIWRVLDLVYQLGFWAGWWAWVTSLGSCWAICVLALLCYELILILLSILIIIISPYQVIVWRVGLNVCVCTQSALSVLEKWRVIIKWAQSPSGRMKQSVAGGYSSRQHNGRADLIVL</sequence>
<feature type="transmembrane region" description="Helical" evidence="1">
    <location>
        <begin position="78"/>
        <end position="103"/>
    </location>
</feature>
<dbReference type="Gramene" id="PRQ37705">
    <property type="protein sequence ID" value="PRQ37705"/>
    <property type="gene ID" value="RchiOBHm_Chr4g0405571"/>
</dbReference>